<dbReference type="RefSeq" id="WP_380886201.1">
    <property type="nucleotide sequence ID" value="NZ_JBHUDY010000001.1"/>
</dbReference>
<proteinExistence type="inferred from homology"/>
<evidence type="ECO:0000256" key="10">
    <source>
        <dbReference type="ARBA" id="ARBA00023136"/>
    </source>
</evidence>
<keyword evidence="6 11" id="KW-0812">Transmembrane</keyword>
<feature type="transmembrane region" description="Helical" evidence="11">
    <location>
        <begin position="257"/>
        <end position="279"/>
    </location>
</feature>
<reference evidence="13" key="1">
    <citation type="journal article" date="2019" name="Int. J. Syst. Evol. Microbiol.">
        <title>The Global Catalogue of Microorganisms (GCM) 10K type strain sequencing project: providing services to taxonomists for standard genome sequencing and annotation.</title>
        <authorList>
            <consortium name="The Broad Institute Genomics Platform"/>
            <consortium name="The Broad Institute Genome Sequencing Center for Infectious Disease"/>
            <person name="Wu L."/>
            <person name="Ma J."/>
        </authorList>
    </citation>
    <scope>NUCLEOTIDE SEQUENCE [LARGE SCALE GENOMIC DNA]</scope>
    <source>
        <strain evidence="13">CGMCC 1.16275</strain>
    </source>
</reference>
<dbReference type="Gene3D" id="3.30.460.20">
    <property type="entry name" value="CorA soluble domain-like"/>
    <property type="match status" value="1"/>
</dbReference>
<keyword evidence="4" id="KW-1003">Cell membrane</keyword>
<comment type="subcellular location">
    <subcellularLocation>
        <location evidence="1">Cell membrane</location>
        <topology evidence="1">Multi-pass membrane protein</topology>
    </subcellularLocation>
</comment>
<evidence type="ECO:0000256" key="11">
    <source>
        <dbReference type="SAM" id="Phobius"/>
    </source>
</evidence>
<comment type="similarity">
    <text evidence="2">Belongs to the CorA metal ion transporter (MIT) (TC 1.A.35) family.</text>
</comment>
<evidence type="ECO:0000256" key="6">
    <source>
        <dbReference type="ARBA" id="ARBA00022692"/>
    </source>
</evidence>
<dbReference type="Proteomes" id="UP001597115">
    <property type="component" value="Unassembled WGS sequence"/>
</dbReference>
<dbReference type="InterPro" id="IPR045861">
    <property type="entry name" value="CorA_cytoplasmic_dom"/>
</dbReference>
<evidence type="ECO:0000256" key="5">
    <source>
        <dbReference type="ARBA" id="ARBA00022519"/>
    </source>
</evidence>
<keyword evidence="8 11" id="KW-1133">Transmembrane helix</keyword>
<sequence>MKQFAYVDDGATGRVVSPEEAAHANGAAKLVWIHLDQKDDATEAFLADKLKLNHIVVSALTALETRPRCEAMGEGALINLRGLSLQDEPEADELVSIRMWIGRGCIVSVARYTMRPLPTLCDAFKAGKVKDPGDFVAMLADLITADLDPDVAELGDQLDECELMLDASRTFRLRREIAGTRAKAIEYRRFVAPQRQALERLSALDCDWLEEDDRLHLGESADRFARMAEELESIRERAALMHEQITDLRAEVIDTRALLISIVALIFLPLTFLTGLLGMNVNGIPFAHEPWAFWGVVGVCVLMAVGIAAWFRYAHWLR</sequence>
<dbReference type="SUPFAM" id="SSF143865">
    <property type="entry name" value="CorA soluble domain-like"/>
    <property type="match status" value="1"/>
</dbReference>
<keyword evidence="9" id="KW-0406">Ion transport</keyword>
<evidence type="ECO:0000256" key="7">
    <source>
        <dbReference type="ARBA" id="ARBA00022833"/>
    </source>
</evidence>
<keyword evidence="5" id="KW-0997">Cell inner membrane</keyword>
<accession>A0ABW4HYX1</accession>
<keyword evidence="10 11" id="KW-0472">Membrane</keyword>
<keyword evidence="13" id="KW-1185">Reference proteome</keyword>
<organism evidence="12 13">
    <name type="scientific">Sphingomonas tabacisoli</name>
    <dbReference type="NCBI Taxonomy" id="2249466"/>
    <lineage>
        <taxon>Bacteria</taxon>
        <taxon>Pseudomonadati</taxon>
        <taxon>Pseudomonadota</taxon>
        <taxon>Alphaproteobacteria</taxon>
        <taxon>Sphingomonadales</taxon>
        <taxon>Sphingomonadaceae</taxon>
        <taxon>Sphingomonas</taxon>
    </lineage>
</organism>
<gene>
    <name evidence="12" type="ORF">ACFSCW_01595</name>
</gene>
<comment type="caution">
    <text evidence="12">The sequence shown here is derived from an EMBL/GenBank/DDBJ whole genome shotgun (WGS) entry which is preliminary data.</text>
</comment>
<dbReference type="SUPFAM" id="SSF144083">
    <property type="entry name" value="Magnesium transport protein CorA, transmembrane region"/>
    <property type="match status" value="1"/>
</dbReference>
<evidence type="ECO:0000256" key="4">
    <source>
        <dbReference type="ARBA" id="ARBA00022475"/>
    </source>
</evidence>
<feature type="transmembrane region" description="Helical" evidence="11">
    <location>
        <begin position="291"/>
        <end position="311"/>
    </location>
</feature>
<protein>
    <submittedName>
        <fullName evidence="12">Zinc transporter ZntB</fullName>
    </submittedName>
</protein>
<evidence type="ECO:0000256" key="2">
    <source>
        <dbReference type="ARBA" id="ARBA00009765"/>
    </source>
</evidence>
<evidence type="ECO:0000313" key="12">
    <source>
        <dbReference type="EMBL" id="MFD1610491.1"/>
    </source>
</evidence>
<evidence type="ECO:0000256" key="8">
    <source>
        <dbReference type="ARBA" id="ARBA00022989"/>
    </source>
</evidence>
<dbReference type="Gene3D" id="1.20.58.340">
    <property type="entry name" value="Magnesium transport protein CorA, transmembrane region"/>
    <property type="match status" value="2"/>
</dbReference>
<dbReference type="PANTHER" id="PTHR46494">
    <property type="entry name" value="CORA FAMILY METAL ION TRANSPORTER (EUROFUNG)"/>
    <property type="match status" value="1"/>
</dbReference>
<name>A0ABW4HYX1_9SPHN</name>
<dbReference type="EMBL" id="JBHUDY010000001">
    <property type="protein sequence ID" value="MFD1610491.1"/>
    <property type="molecule type" value="Genomic_DNA"/>
</dbReference>
<dbReference type="Pfam" id="PF01544">
    <property type="entry name" value="CorA"/>
    <property type="match status" value="1"/>
</dbReference>
<dbReference type="PANTHER" id="PTHR46494:SF3">
    <property type="entry name" value="ZINC TRANSPORT PROTEIN ZNTB"/>
    <property type="match status" value="1"/>
</dbReference>
<evidence type="ECO:0000256" key="1">
    <source>
        <dbReference type="ARBA" id="ARBA00004651"/>
    </source>
</evidence>
<dbReference type="InterPro" id="IPR045863">
    <property type="entry name" value="CorA_TM1_TM2"/>
</dbReference>
<evidence type="ECO:0000256" key="9">
    <source>
        <dbReference type="ARBA" id="ARBA00023065"/>
    </source>
</evidence>
<evidence type="ECO:0000256" key="3">
    <source>
        <dbReference type="ARBA" id="ARBA00022448"/>
    </source>
</evidence>
<evidence type="ECO:0000313" key="13">
    <source>
        <dbReference type="Proteomes" id="UP001597115"/>
    </source>
</evidence>
<keyword evidence="3" id="KW-0813">Transport</keyword>
<keyword evidence="7" id="KW-0862">Zinc</keyword>
<dbReference type="CDD" id="cd12833">
    <property type="entry name" value="ZntB-like_1"/>
    <property type="match status" value="1"/>
</dbReference>
<dbReference type="InterPro" id="IPR002523">
    <property type="entry name" value="MgTranspt_CorA/ZnTranspt_ZntB"/>
</dbReference>